<evidence type="ECO:0000313" key="2">
    <source>
        <dbReference type="EMBL" id="TPP64172.1"/>
    </source>
</evidence>
<evidence type="ECO:0000256" key="1">
    <source>
        <dbReference type="SAM" id="MobiDB-lite"/>
    </source>
</evidence>
<feature type="compositionally biased region" description="Basic residues" evidence="1">
    <location>
        <begin position="214"/>
        <end position="234"/>
    </location>
</feature>
<gene>
    <name evidence="2" type="ORF">FGIG_03506</name>
</gene>
<keyword evidence="3" id="KW-1185">Reference proteome</keyword>
<dbReference type="Proteomes" id="UP000316759">
    <property type="component" value="Unassembled WGS sequence"/>
</dbReference>
<organism evidence="2 3">
    <name type="scientific">Fasciola gigantica</name>
    <name type="common">Giant liver fluke</name>
    <dbReference type="NCBI Taxonomy" id="46835"/>
    <lineage>
        <taxon>Eukaryota</taxon>
        <taxon>Metazoa</taxon>
        <taxon>Spiralia</taxon>
        <taxon>Lophotrochozoa</taxon>
        <taxon>Platyhelminthes</taxon>
        <taxon>Trematoda</taxon>
        <taxon>Digenea</taxon>
        <taxon>Plagiorchiida</taxon>
        <taxon>Echinostomata</taxon>
        <taxon>Echinostomatoidea</taxon>
        <taxon>Fasciolidae</taxon>
        <taxon>Fasciola</taxon>
    </lineage>
</organism>
<comment type="caution">
    <text evidence="2">The sequence shown here is derived from an EMBL/GenBank/DDBJ whole genome shotgun (WGS) entry which is preliminary data.</text>
</comment>
<feature type="region of interest" description="Disordered" evidence="1">
    <location>
        <begin position="202"/>
        <end position="249"/>
    </location>
</feature>
<protein>
    <submittedName>
        <fullName evidence="2">Exosome complex component RRP45</fullName>
    </submittedName>
</protein>
<dbReference type="OrthoDB" id="10264038at2759"/>
<accession>A0A504YQ07</accession>
<dbReference type="AlphaFoldDB" id="A0A504YQ07"/>
<evidence type="ECO:0000313" key="3">
    <source>
        <dbReference type="Proteomes" id="UP000316759"/>
    </source>
</evidence>
<feature type="compositionally biased region" description="Basic and acidic residues" evidence="1">
    <location>
        <begin position="235"/>
        <end position="249"/>
    </location>
</feature>
<reference evidence="2 3" key="1">
    <citation type="submission" date="2019-04" db="EMBL/GenBank/DDBJ databases">
        <title>Annotation for the trematode Fasciola gigantica.</title>
        <authorList>
            <person name="Choi Y.-J."/>
        </authorList>
    </citation>
    <scope>NUCLEOTIDE SEQUENCE [LARGE SCALE GENOMIC DNA]</scope>
    <source>
        <strain evidence="2">Uganda_cow_1</strain>
    </source>
</reference>
<proteinExistence type="predicted"/>
<dbReference type="EMBL" id="SUNJ01004783">
    <property type="protein sequence ID" value="TPP64172.1"/>
    <property type="molecule type" value="Genomic_DNA"/>
</dbReference>
<sequence>MVGMTAFSEVCCLYTTGLSSPIRSTSLSRCIRMASSRAQSLVALVQRVLDGLKRQQEVALAASHARSSELENALESLRQAPLVLSSISFLPDEVNALQANDALDYEEGEVIGDDWLSSDEADNMDVVSSSEDEEIDVATEKPSTEKLTTHLDLYGVIEVPSRLTEDNPTPFAQQDWNELDESFGLPGLTVTEMNFPESVFSAAELHRPKGTQSRSRKQMRRGSKTRTKATRRSVRHIEEEKHTTIVKLD</sequence>
<name>A0A504YQ07_FASGI</name>